<dbReference type="AlphaFoldDB" id="A0A832TRV2"/>
<dbReference type="Gene3D" id="3.40.50.1980">
    <property type="entry name" value="Nitrogenase molybdenum iron protein domain"/>
    <property type="match status" value="2"/>
</dbReference>
<keyword evidence="1" id="KW-0812">Transmembrane</keyword>
<dbReference type="Proteomes" id="UP000646844">
    <property type="component" value="Unassembled WGS sequence"/>
</dbReference>
<dbReference type="EMBL" id="DUJO01000038">
    <property type="protein sequence ID" value="HII74413.1"/>
    <property type="molecule type" value="Genomic_DNA"/>
</dbReference>
<evidence type="ECO:0000259" key="2">
    <source>
        <dbReference type="PROSITE" id="PS50983"/>
    </source>
</evidence>
<gene>
    <name evidence="3" type="ORF">HA332_08595</name>
</gene>
<keyword evidence="1" id="KW-0472">Membrane</keyword>
<proteinExistence type="predicted"/>
<accession>A0A832TRV2</accession>
<protein>
    <submittedName>
        <fullName evidence="3">ABC transporter substrate-binding protein</fullName>
    </submittedName>
</protein>
<evidence type="ECO:0000313" key="4">
    <source>
        <dbReference type="Proteomes" id="UP000646844"/>
    </source>
</evidence>
<dbReference type="CDD" id="cd01143">
    <property type="entry name" value="YvrC"/>
    <property type="match status" value="1"/>
</dbReference>
<dbReference type="OMA" id="VYFEIAA"/>
<dbReference type="PROSITE" id="PS50983">
    <property type="entry name" value="FE_B12_PBP"/>
    <property type="match status" value="1"/>
</dbReference>
<feature type="domain" description="Fe/B12 periplasmic-binding" evidence="2">
    <location>
        <begin position="47"/>
        <end position="312"/>
    </location>
</feature>
<dbReference type="Pfam" id="PF01497">
    <property type="entry name" value="Peripla_BP_2"/>
    <property type="match status" value="1"/>
</dbReference>
<keyword evidence="1" id="KW-1133">Transmembrane helix</keyword>
<organism evidence="3 4">
    <name type="scientific">Sulfurisphaera tokodaii</name>
    <dbReference type="NCBI Taxonomy" id="111955"/>
    <lineage>
        <taxon>Archaea</taxon>
        <taxon>Thermoproteota</taxon>
        <taxon>Thermoprotei</taxon>
        <taxon>Sulfolobales</taxon>
        <taxon>Sulfolobaceae</taxon>
        <taxon>Sulfurisphaera</taxon>
    </lineage>
</organism>
<reference evidence="3" key="1">
    <citation type="journal article" date="2020" name="bioRxiv">
        <title>A rank-normalized archaeal taxonomy based on genome phylogeny resolves widespread incomplete and uneven classifications.</title>
        <authorList>
            <person name="Rinke C."/>
            <person name="Chuvochina M."/>
            <person name="Mussig A.J."/>
            <person name="Chaumeil P.-A."/>
            <person name="Waite D.W."/>
            <person name="Whitman W.B."/>
            <person name="Parks D.H."/>
            <person name="Hugenholtz P."/>
        </authorList>
    </citation>
    <scope>NUCLEOTIDE SEQUENCE</scope>
    <source>
        <strain evidence="3">UBA8838</strain>
    </source>
</reference>
<name>A0A832TRV2_9CREN</name>
<dbReference type="InterPro" id="IPR050902">
    <property type="entry name" value="ABC_Transporter_SBP"/>
</dbReference>
<evidence type="ECO:0000313" key="3">
    <source>
        <dbReference type="EMBL" id="HII74413.1"/>
    </source>
</evidence>
<dbReference type="InterPro" id="IPR002491">
    <property type="entry name" value="ABC_transptr_periplasmic_BD"/>
</dbReference>
<evidence type="ECO:0000256" key="1">
    <source>
        <dbReference type="SAM" id="Phobius"/>
    </source>
</evidence>
<dbReference type="PANTHER" id="PTHR30535">
    <property type="entry name" value="VITAMIN B12-BINDING PROTEIN"/>
    <property type="match status" value="1"/>
</dbReference>
<dbReference type="PANTHER" id="PTHR30535:SF34">
    <property type="entry name" value="MOLYBDATE-BINDING PROTEIN MOLA"/>
    <property type="match status" value="1"/>
</dbReference>
<comment type="caution">
    <text evidence="3">The sequence shown here is derived from an EMBL/GenBank/DDBJ whole genome shotgun (WGS) entry which is preliminary data.</text>
</comment>
<dbReference type="SUPFAM" id="SSF53807">
    <property type="entry name" value="Helical backbone' metal receptor"/>
    <property type="match status" value="1"/>
</dbReference>
<sequence>MDDLSIRMKIWGIVLAVVVIIAILAGVIYTYMRANNNVSTTSSHNLRIISLAPSDTQVLIALGLGKYIVGIDYYSYSLLKYLNLTSQVPANVTVFSQIYPPNISGLLLLHPSIVVVEYGLEAPYISQMEKAGLNVLVTNSDYAYSFSQIEENIMEIAKYFNVTQQGEELINWMNKKIADFSTLGNTTIAYMLYICPNLDFYTAGGNVFINSIIVQGGGINVFSTYSDYPLLSPDELLVSNPQVIIAQEVSNFSYTESLISQIPGIKNVKAFNASRIYILGNLATDLLNEPGPLSVYAILMVHDIINSTAPKYVTASWVKENLNIELPIF</sequence>
<feature type="transmembrane region" description="Helical" evidence="1">
    <location>
        <begin position="12"/>
        <end position="32"/>
    </location>
</feature>